<name>A0A6A6EQZ8_9PEZI</name>
<accession>A0A6A6EQZ8</accession>
<dbReference type="EMBL" id="ML994614">
    <property type="protein sequence ID" value="KAF2193138.1"/>
    <property type="molecule type" value="Genomic_DNA"/>
</dbReference>
<dbReference type="PROSITE" id="PS50837">
    <property type="entry name" value="NACHT"/>
    <property type="match status" value="1"/>
</dbReference>
<dbReference type="PANTHER" id="PTHR10039">
    <property type="entry name" value="AMELOGENIN"/>
    <property type="match status" value="1"/>
</dbReference>
<dbReference type="InterPro" id="IPR031352">
    <property type="entry name" value="SesA"/>
</dbReference>
<keyword evidence="1" id="KW-0677">Repeat</keyword>
<evidence type="ECO:0000313" key="5">
    <source>
        <dbReference type="Proteomes" id="UP000800200"/>
    </source>
</evidence>
<dbReference type="PANTHER" id="PTHR10039:SF16">
    <property type="entry name" value="GPI INOSITOL-DEACYLASE"/>
    <property type="match status" value="1"/>
</dbReference>
<evidence type="ECO:0000259" key="3">
    <source>
        <dbReference type="PROSITE" id="PS50837"/>
    </source>
</evidence>
<evidence type="ECO:0000256" key="1">
    <source>
        <dbReference type="ARBA" id="ARBA00022737"/>
    </source>
</evidence>
<dbReference type="Proteomes" id="UP000800200">
    <property type="component" value="Unassembled WGS sequence"/>
</dbReference>
<keyword evidence="5" id="KW-1185">Reference proteome</keyword>
<evidence type="ECO:0000313" key="4">
    <source>
        <dbReference type="EMBL" id="KAF2193138.1"/>
    </source>
</evidence>
<dbReference type="SUPFAM" id="SSF52540">
    <property type="entry name" value="P-loop containing nucleoside triphosphate hydrolases"/>
    <property type="match status" value="1"/>
</dbReference>
<feature type="region of interest" description="Disordered" evidence="2">
    <location>
        <begin position="1"/>
        <end position="26"/>
    </location>
</feature>
<organism evidence="4 5">
    <name type="scientific">Zopfia rhizophila CBS 207.26</name>
    <dbReference type="NCBI Taxonomy" id="1314779"/>
    <lineage>
        <taxon>Eukaryota</taxon>
        <taxon>Fungi</taxon>
        <taxon>Dikarya</taxon>
        <taxon>Ascomycota</taxon>
        <taxon>Pezizomycotina</taxon>
        <taxon>Dothideomycetes</taxon>
        <taxon>Dothideomycetes incertae sedis</taxon>
        <taxon>Zopfiaceae</taxon>
        <taxon>Zopfia</taxon>
    </lineage>
</organism>
<dbReference type="InterPro" id="IPR056884">
    <property type="entry name" value="NPHP3-like_N"/>
</dbReference>
<dbReference type="Pfam" id="PF24883">
    <property type="entry name" value="NPHP3_N"/>
    <property type="match status" value="1"/>
</dbReference>
<dbReference type="OrthoDB" id="538223at2759"/>
<dbReference type="Gene3D" id="3.40.50.300">
    <property type="entry name" value="P-loop containing nucleotide triphosphate hydrolases"/>
    <property type="match status" value="1"/>
</dbReference>
<proteinExistence type="predicted"/>
<sequence length="599" mass="67749">MPRRPSSGSLAMRQCAPTERTQTLDESARDALRPILKSCRAKSEDLKKLFQVVIRKDDDKWYDRYKKVLGTLGKGDRVECLMEGILKDIQVLACERLTGTATNAQIKELEEAIKEMNEMHPSLPDEVGNVIQTHSGSGDNIGHTGPGTMNLHKGSGDLYHNVISGGATFGRNSINPIFNFSNNQSHQTDPQNRDCLKDLRTTDPREDKERIEQTKGGLLKNSYRWILKHPDFQQWRDDKQSRLLWIKGDPGKGKTMLFCGIVDEMSLLTRPTKKEATALLSYFFCQATDKRINNAMAVLRGLVYLLIVQQPSLISHVREKYDQGAENPFEGVNAWIALSQVFKNILQDLSLKSTYLIVDALDECETGLPQLLDLVVQSASKSPRVKWIMSSRNKPDIEAQLRLNDGQMRLSLEHNSEDVSHAVNEFIDFKVSQLPLIMDDGTLQETVRGQIYAKASGTFLWAALVLKELEHVESWYVLRVLQEMPPGLEPLYDRMMGQVQQLQREDPEFCRVVLSTMTLAYRPLHLLELGALSGLPGQISNNLNNITKVVNKCGSFLTVREERAYFIHQSAKDFLLKTFDKVFPSGMAEVNHAIFSRSL</sequence>
<reference evidence="4" key="1">
    <citation type="journal article" date="2020" name="Stud. Mycol.">
        <title>101 Dothideomycetes genomes: a test case for predicting lifestyles and emergence of pathogens.</title>
        <authorList>
            <person name="Haridas S."/>
            <person name="Albert R."/>
            <person name="Binder M."/>
            <person name="Bloem J."/>
            <person name="Labutti K."/>
            <person name="Salamov A."/>
            <person name="Andreopoulos B."/>
            <person name="Baker S."/>
            <person name="Barry K."/>
            <person name="Bills G."/>
            <person name="Bluhm B."/>
            <person name="Cannon C."/>
            <person name="Castanera R."/>
            <person name="Culley D."/>
            <person name="Daum C."/>
            <person name="Ezra D."/>
            <person name="Gonzalez J."/>
            <person name="Henrissat B."/>
            <person name="Kuo A."/>
            <person name="Liang C."/>
            <person name="Lipzen A."/>
            <person name="Lutzoni F."/>
            <person name="Magnuson J."/>
            <person name="Mondo S."/>
            <person name="Nolan M."/>
            <person name="Ohm R."/>
            <person name="Pangilinan J."/>
            <person name="Park H.-J."/>
            <person name="Ramirez L."/>
            <person name="Alfaro M."/>
            <person name="Sun H."/>
            <person name="Tritt A."/>
            <person name="Yoshinaga Y."/>
            <person name="Zwiers L.-H."/>
            <person name="Turgeon B."/>
            <person name="Goodwin S."/>
            <person name="Spatafora J."/>
            <person name="Crous P."/>
            <person name="Grigoriev I."/>
        </authorList>
    </citation>
    <scope>NUCLEOTIDE SEQUENCE</scope>
    <source>
        <strain evidence="4">CBS 207.26</strain>
    </source>
</reference>
<evidence type="ECO:0000256" key="2">
    <source>
        <dbReference type="SAM" id="MobiDB-lite"/>
    </source>
</evidence>
<dbReference type="AlphaFoldDB" id="A0A6A6EQZ8"/>
<protein>
    <submittedName>
        <fullName evidence="4">NACHT-domain-containing protein</fullName>
    </submittedName>
</protein>
<dbReference type="InterPro" id="IPR027417">
    <property type="entry name" value="P-loop_NTPase"/>
</dbReference>
<gene>
    <name evidence="4" type="ORF">K469DRAFT_285081</name>
</gene>
<dbReference type="FunFam" id="3.40.50.300:FF:001638">
    <property type="entry name" value="NACHT and WD40 domain protein"/>
    <property type="match status" value="1"/>
</dbReference>
<dbReference type="InterPro" id="IPR007111">
    <property type="entry name" value="NACHT_NTPase"/>
</dbReference>
<feature type="domain" description="NACHT" evidence="3">
    <location>
        <begin position="242"/>
        <end position="401"/>
    </location>
</feature>
<dbReference type="Pfam" id="PF17107">
    <property type="entry name" value="SesA"/>
    <property type="match status" value="1"/>
</dbReference>